<evidence type="ECO:0000256" key="1">
    <source>
        <dbReference type="ARBA" id="ARBA00004141"/>
    </source>
</evidence>
<accession>A0AAV4FTJ9</accession>
<dbReference type="GO" id="GO:0005764">
    <property type="term" value="C:lysosome"/>
    <property type="evidence" value="ECO:0007669"/>
    <property type="project" value="TreeGrafter"/>
</dbReference>
<comment type="subcellular location">
    <subcellularLocation>
        <location evidence="1">Membrane</location>
        <topology evidence="1">Multi-pass membrane protein</topology>
    </subcellularLocation>
</comment>
<keyword evidence="4" id="KW-0732">Signal</keyword>
<feature type="transmembrane region" description="Helical" evidence="8">
    <location>
        <begin position="42"/>
        <end position="62"/>
    </location>
</feature>
<dbReference type="Pfam" id="PF13965">
    <property type="entry name" value="SID-1_RNA_chan"/>
    <property type="match status" value="1"/>
</dbReference>
<dbReference type="GO" id="GO:0005886">
    <property type="term" value="C:plasma membrane"/>
    <property type="evidence" value="ECO:0007669"/>
    <property type="project" value="TreeGrafter"/>
</dbReference>
<evidence type="ECO:0000313" key="9">
    <source>
        <dbReference type="EMBL" id="GFR76459.1"/>
    </source>
</evidence>
<keyword evidence="10" id="KW-1185">Reference proteome</keyword>
<dbReference type="GO" id="GO:0003725">
    <property type="term" value="F:double-stranded RNA binding"/>
    <property type="evidence" value="ECO:0007669"/>
    <property type="project" value="TreeGrafter"/>
</dbReference>
<keyword evidence="5 8" id="KW-1133">Transmembrane helix</keyword>
<dbReference type="AlphaFoldDB" id="A0AAV4FTJ9"/>
<evidence type="ECO:0000256" key="6">
    <source>
        <dbReference type="ARBA" id="ARBA00023136"/>
    </source>
</evidence>
<dbReference type="Proteomes" id="UP000762676">
    <property type="component" value="Unassembled WGS sequence"/>
</dbReference>
<feature type="transmembrane region" description="Helical" evidence="8">
    <location>
        <begin position="12"/>
        <end position="36"/>
    </location>
</feature>
<dbReference type="PANTHER" id="PTHR12185">
    <property type="entry name" value="SID1 TRANSMEMBRANE FAMILY MEMEBER"/>
    <property type="match status" value="1"/>
</dbReference>
<dbReference type="GO" id="GO:0051033">
    <property type="term" value="F:RNA transmembrane transporter activity"/>
    <property type="evidence" value="ECO:0007669"/>
    <property type="project" value="TreeGrafter"/>
</dbReference>
<organism evidence="9 10">
    <name type="scientific">Elysia marginata</name>
    <dbReference type="NCBI Taxonomy" id="1093978"/>
    <lineage>
        <taxon>Eukaryota</taxon>
        <taxon>Metazoa</taxon>
        <taxon>Spiralia</taxon>
        <taxon>Lophotrochozoa</taxon>
        <taxon>Mollusca</taxon>
        <taxon>Gastropoda</taxon>
        <taxon>Heterobranchia</taxon>
        <taxon>Euthyneura</taxon>
        <taxon>Panpulmonata</taxon>
        <taxon>Sacoglossa</taxon>
        <taxon>Placobranchoidea</taxon>
        <taxon>Plakobranchidae</taxon>
        <taxon>Elysia</taxon>
    </lineage>
</organism>
<evidence type="ECO:0000256" key="7">
    <source>
        <dbReference type="ARBA" id="ARBA00023180"/>
    </source>
</evidence>
<feature type="transmembrane region" description="Helical" evidence="8">
    <location>
        <begin position="153"/>
        <end position="174"/>
    </location>
</feature>
<feature type="transmembrane region" description="Helical" evidence="8">
    <location>
        <begin position="96"/>
        <end position="115"/>
    </location>
</feature>
<comment type="similarity">
    <text evidence="2">Belongs to the SID1 family.</text>
</comment>
<evidence type="ECO:0000256" key="8">
    <source>
        <dbReference type="SAM" id="Phobius"/>
    </source>
</evidence>
<evidence type="ECO:0000313" key="10">
    <source>
        <dbReference type="Proteomes" id="UP000762676"/>
    </source>
</evidence>
<gene>
    <name evidence="9" type="ORF">ElyMa_003944300</name>
</gene>
<sequence>MLKIYQCRHPDINAKAHIAFFSMALIIFIAVIGVIYGSSVFWILYALFHMLVSLVLTAQIYYMGRWSIDRYIFNRLFLFIVSDFRRCSGPTYPNRFCLLLVGNIVNWGFAIYGANTQPSNFASFFLGIFIGNLLLYTLFYLIMKLLSRERLSWLVVVVILTSMMTWVASLYFFFDQLSNWQVSDV</sequence>
<keyword evidence="3 8" id="KW-0812">Transmembrane</keyword>
<evidence type="ECO:0000256" key="3">
    <source>
        <dbReference type="ARBA" id="ARBA00022692"/>
    </source>
</evidence>
<dbReference type="PANTHER" id="PTHR12185:SF14">
    <property type="entry name" value="CHOLESTEROL UPTAKE PROTEIN 1"/>
    <property type="match status" value="1"/>
</dbReference>
<reference evidence="9 10" key="1">
    <citation type="journal article" date="2021" name="Elife">
        <title>Chloroplast acquisition without the gene transfer in kleptoplastic sea slugs, Plakobranchus ocellatus.</title>
        <authorList>
            <person name="Maeda T."/>
            <person name="Takahashi S."/>
            <person name="Yoshida T."/>
            <person name="Shimamura S."/>
            <person name="Takaki Y."/>
            <person name="Nagai Y."/>
            <person name="Toyoda A."/>
            <person name="Suzuki Y."/>
            <person name="Arimoto A."/>
            <person name="Ishii H."/>
            <person name="Satoh N."/>
            <person name="Nishiyama T."/>
            <person name="Hasebe M."/>
            <person name="Maruyama T."/>
            <person name="Minagawa J."/>
            <person name="Obokata J."/>
            <person name="Shigenobu S."/>
        </authorList>
    </citation>
    <scope>NUCLEOTIDE SEQUENCE [LARGE SCALE GENOMIC DNA]</scope>
</reference>
<keyword evidence="6 8" id="KW-0472">Membrane</keyword>
<dbReference type="InterPro" id="IPR025958">
    <property type="entry name" value="SID1_TM_fam"/>
</dbReference>
<evidence type="ECO:0000256" key="2">
    <source>
        <dbReference type="ARBA" id="ARBA00006618"/>
    </source>
</evidence>
<feature type="transmembrane region" description="Helical" evidence="8">
    <location>
        <begin position="121"/>
        <end position="141"/>
    </location>
</feature>
<dbReference type="EMBL" id="BMAT01008024">
    <property type="protein sequence ID" value="GFR76459.1"/>
    <property type="molecule type" value="Genomic_DNA"/>
</dbReference>
<evidence type="ECO:0000256" key="4">
    <source>
        <dbReference type="ARBA" id="ARBA00022729"/>
    </source>
</evidence>
<evidence type="ECO:0000256" key="5">
    <source>
        <dbReference type="ARBA" id="ARBA00022989"/>
    </source>
</evidence>
<keyword evidence="7" id="KW-0325">Glycoprotein</keyword>
<name>A0AAV4FTJ9_9GAST</name>
<protein>
    <submittedName>
        <fullName evidence="9">SID1 transmembrane family member 2</fullName>
    </submittedName>
</protein>
<comment type="caution">
    <text evidence="9">The sequence shown here is derived from an EMBL/GenBank/DDBJ whole genome shotgun (WGS) entry which is preliminary data.</text>
</comment>
<proteinExistence type="inferred from homology"/>